<dbReference type="SUPFAM" id="SSF55920">
    <property type="entry name" value="Creatinase/aminopeptidase"/>
    <property type="match status" value="1"/>
</dbReference>
<dbReference type="AlphaFoldDB" id="Q98AK0"/>
<dbReference type="PATRIC" id="fig|266835.9.peg.4751"/>
<sequence length="389" mass="42783">MPIPKGLQAFPRAEYLRRLSAVKAEMGRRETNTLIVTTSADITYLSGYTCKSGYVPQGLIISLAEEEPTFVARRCDAPAAMHQMFIDSGRVIGYPEALIANPRADGFDAMIDFLRQNGLAKGRIGLETKSLRSETVEKFKARMSAVAIVDFSNTIAWIRLAKSDLEIAVMREAAAITDAGMLRAKEVIRPGVREADAAAEIISTLIRGADGKPGTDLAGFYLCASPRSATAHVHWSEDVFRDGSQINLEFGGVRHGYVSGLMRTFSIGEPSDRLRRVHEAEVAGLESALAAVKLGVTCGDIATAFNKTLRRHGFDKETRCGYAIGIDWLEPTASLKENDETVLQTNMTFHLMLGNWIDEDFGYVISETFRVTERGAETFSCLPREIFEI</sequence>
<dbReference type="InterPro" id="IPR036005">
    <property type="entry name" value="Creatinase/aminopeptidase-like"/>
</dbReference>
<dbReference type="RefSeq" id="WP_010913660.1">
    <property type="nucleotide sequence ID" value="NC_002678.2"/>
</dbReference>
<dbReference type="KEGG" id="mlo:mll5970"/>
<dbReference type="PANTHER" id="PTHR46112:SF2">
    <property type="entry name" value="XAA-PRO AMINOPEPTIDASE P-RELATED"/>
    <property type="match status" value="1"/>
</dbReference>
<dbReference type="CDD" id="cd01066">
    <property type="entry name" value="APP_MetAP"/>
    <property type="match status" value="1"/>
</dbReference>
<organism evidence="3 4">
    <name type="scientific">Mesorhizobium japonicum (strain LMG 29417 / CECT 9101 / MAFF 303099)</name>
    <name type="common">Mesorhizobium loti (strain MAFF 303099)</name>
    <dbReference type="NCBI Taxonomy" id="266835"/>
    <lineage>
        <taxon>Bacteria</taxon>
        <taxon>Pseudomonadati</taxon>
        <taxon>Pseudomonadota</taxon>
        <taxon>Alphaproteobacteria</taxon>
        <taxon>Hyphomicrobiales</taxon>
        <taxon>Phyllobacteriaceae</taxon>
        <taxon>Mesorhizobium</taxon>
    </lineage>
</organism>
<dbReference type="Gene3D" id="3.90.230.10">
    <property type="entry name" value="Creatinase/methionine aminopeptidase superfamily"/>
    <property type="match status" value="1"/>
</dbReference>
<dbReference type="InterPro" id="IPR000587">
    <property type="entry name" value="Creatinase_N"/>
</dbReference>
<dbReference type="HOGENOM" id="CLU_017266_3_1_5"/>
<name>Q98AK0_RHILO</name>
<accession>Q98AK0</accession>
<dbReference type="Pfam" id="PF00557">
    <property type="entry name" value="Peptidase_M24"/>
    <property type="match status" value="1"/>
</dbReference>
<dbReference type="InterPro" id="IPR050659">
    <property type="entry name" value="Peptidase_M24B"/>
</dbReference>
<reference evidence="3 4" key="1">
    <citation type="journal article" date="2000" name="DNA Res.">
        <title>Complete genome structure of the nitrogen-fixing symbiotic bacterium Mesorhizobium loti.</title>
        <authorList>
            <person name="Kaneko T."/>
            <person name="Nakamura Y."/>
            <person name="Sato S."/>
            <person name="Asamizu E."/>
            <person name="Kato T."/>
            <person name="Sasamoto S."/>
            <person name="Watanabe A."/>
            <person name="Idesawa K."/>
            <person name="Ishikawa A."/>
            <person name="Kawashima K."/>
            <person name="Kimura T."/>
            <person name="Kishida Y."/>
            <person name="Kiyokawa C."/>
            <person name="Kohara M."/>
            <person name="Matsumoto M."/>
            <person name="Matsuno A."/>
            <person name="Mochizuki Y."/>
            <person name="Nakayama S."/>
            <person name="Nakazaki N."/>
            <person name="Shimpo S."/>
            <person name="Sugimoto M."/>
            <person name="Takeuchi C."/>
            <person name="Yamada M."/>
            <person name="Tabata S."/>
        </authorList>
    </citation>
    <scope>NUCLEOTIDE SEQUENCE [LARGE SCALE GENOMIC DNA]</scope>
    <source>
        <strain evidence="4">LMG 29417 / CECT 9101 / MAFF 303099</strain>
    </source>
</reference>
<proteinExistence type="predicted"/>
<protein>
    <submittedName>
        <fullName evidence="3">Putative peptidase</fullName>
    </submittedName>
</protein>
<dbReference type="PANTHER" id="PTHR46112">
    <property type="entry name" value="AMINOPEPTIDASE"/>
    <property type="match status" value="1"/>
</dbReference>
<gene>
    <name evidence="3" type="ordered locus">mll5970</name>
</gene>
<evidence type="ECO:0000313" key="3">
    <source>
        <dbReference type="EMBL" id="BAB52329.1"/>
    </source>
</evidence>
<feature type="domain" description="Peptidase M24" evidence="1">
    <location>
        <begin position="169"/>
        <end position="373"/>
    </location>
</feature>
<dbReference type="EMBL" id="BA000012">
    <property type="protein sequence ID" value="BAB52329.1"/>
    <property type="molecule type" value="Genomic_DNA"/>
</dbReference>
<dbReference type="InterPro" id="IPR000994">
    <property type="entry name" value="Pept_M24"/>
</dbReference>
<evidence type="ECO:0000259" key="1">
    <source>
        <dbReference type="Pfam" id="PF00557"/>
    </source>
</evidence>
<evidence type="ECO:0000259" key="2">
    <source>
        <dbReference type="Pfam" id="PF01321"/>
    </source>
</evidence>
<dbReference type="Gene3D" id="3.40.350.10">
    <property type="entry name" value="Creatinase/prolidase N-terminal domain"/>
    <property type="match status" value="1"/>
</dbReference>
<dbReference type="InterPro" id="IPR029149">
    <property type="entry name" value="Creatin/AminoP/Spt16_N"/>
</dbReference>
<evidence type="ECO:0000313" key="4">
    <source>
        <dbReference type="Proteomes" id="UP000000552"/>
    </source>
</evidence>
<dbReference type="Pfam" id="PF01321">
    <property type="entry name" value="Creatinase_N"/>
    <property type="match status" value="1"/>
</dbReference>
<dbReference type="Proteomes" id="UP000000552">
    <property type="component" value="Chromosome"/>
</dbReference>
<dbReference type="eggNOG" id="COG0006">
    <property type="taxonomic scope" value="Bacteria"/>
</dbReference>
<dbReference type="SUPFAM" id="SSF53092">
    <property type="entry name" value="Creatinase/prolidase N-terminal domain"/>
    <property type="match status" value="1"/>
</dbReference>
<feature type="domain" description="Creatinase N-terminal" evidence="2">
    <location>
        <begin position="18"/>
        <end position="160"/>
    </location>
</feature>